<evidence type="ECO:0000256" key="1">
    <source>
        <dbReference type="ARBA" id="ARBA00004370"/>
    </source>
</evidence>
<proteinExistence type="inferred from homology"/>
<dbReference type="OrthoDB" id="268975at2"/>
<evidence type="ECO:0000256" key="2">
    <source>
        <dbReference type="ARBA" id="ARBA00022729"/>
    </source>
</evidence>
<feature type="domain" description="Outer membrane protein beta-barrel" evidence="6">
    <location>
        <begin position="39"/>
        <end position="221"/>
    </location>
</feature>
<dbReference type="STRING" id="442562.Rumeso_01708"/>
<keyword evidence="2 5" id="KW-0732">Signal</keyword>
<evidence type="ECO:0000256" key="4">
    <source>
        <dbReference type="ARBA" id="ARBA00038306"/>
    </source>
</evidence>
<dbReference type="AlphaFoldDB" id="A0A017HQZ4"/>
<dbReference type="SUPFAM" id="SSF56925">
    <property type="entry name" value="OMPA-like"/>
    <property type="match status" value="1"/>
</dbReference>
<dbReference type="InterPro" id="IPR011250">
    <property type="entry name" value="OMP/PagP_B-barrel"/>
</dbReference>
<organism evidence="7 8">
    <name type="scientific">Rubellimicrobium mesophilum DSM 19309</name>
    <dbReference type="NCBI Taxonomy" id="442562"/>
    <lineage>
        <taxon>Bacteria</taxon>
        <taxon>Pseudomonadati</taxon>
        <taxon>Pseudomonadota</taxon>
        <taxon>Alphaproteobacteria</taxon>
        <taxon>Rhodobacterales</taxon>
        <taxon>Roseobacteraceae</taxon>
        <taxon>Rubellimicrobium</taxon>
    </lineage>
</organism>
<gene>
    <name evidence="7" type="ORF">Rumeso_01708</name>
</gene>
<dbReference type="EMBL" id="AOSK01000041">
    <property type="protein sequence ID" value="EYD76750.1"/>
    <property type="molecule type" value="Genomic_DNA"/>
</dbReference>
<evidence type="ECO:0000259" key="6">
    <source>
        <dbReference type="Pfam" id="PF13505"/>
    </source>
</evidence>
<comment type="similarity">
    <text evidence="4">Belongs to the Omp25/RopB family.</text>
</comment>
<comment type="caution">
    <text evidence="7">The sequence shown here is derived from an EMBL/GenBank/DDBJ whole genome shotgun (WGS) entry which is preliminary data.</text>
</comment>
<dbReference type="Pfam" id="PF13505">
    <property type="entry name" value="OMP_b-brl"/>
    <property type="match status" value="1"/>
</dbReference>
<evidence type="ECO:0000313" key="7">
    <source>
        <dbReference type="EMBL" id="EYD76750.1"/>
    </source>
</evidence>
<dbReference type="InterPro" id="IPR051692">
    <property type="entry name" value="OMP-like"/>
</dbReference>
<dbReference type="GO" id="GO:0016020">
    <property type="term" value="C:membrane"/>
    <property type="evidence" value="ECO:0007669"/>
    <property type="project" value="UniProtKB-SubCell"/>
</dbReference>
<name>A0A017HQZ4_9RHOB</name>
<dbReference type="Proteomes" id="UP000019666">
    <property type="component" value="Unassembled WGS sequence"/>
</dbReference>
<comment type="subcellular location">
    <subcellularLocation>
        <location evidence="1">Membrane</location>
    </subcellularLocation>
</comment>
<dbReference type="RefSeq" id="WP_037277264.1">
    <property type="nucleotide sequence ID" value="NZ_KK088521.1"/>
</dbReference>
<dbReference type="PANTHER" id="PTHR34001">
    <property type="entry name" value="BLL7405 PROTEIN"/>
    <property type="match status" value="1"/>
</dbReference>
<dbReference type="Gene3D" id="2.40.160.20">
    <property type="match status" value="1"/>
</dbReference>
<evidence type="ECO:0000256" key="5">
    <source>
        <dbReference type="SAM" id="SignalP"/>
    </source>
</evidence>
<reference evidence="7 8" key="1">
    <citation type="submission" date="2013-02" db="EMBL/GenBank/DDBJ databases">
        <authorList>
            <person name="Fiebig A."/>
            <person name="Goeker M."/>
            <person name="Klenk H.-P.P."/>
        </authorList>
    </citation>
    <scope>NUCLEOTIDE SEQUENCE [LARGE SCALE GENOMIC DNA]</scope>
    <source>
        <strain evidence="7 8">DSM 19309</strain>
    </source>
</reference>
<evidence type="ECO:0000256" key="3">
    <source>
        <dbReference type="ARBA" id="ARBA00023136"/>
    </source>
</evidence>
<accession>A0A017HQZ4</accession>
<feature type="signal peptide" evidence="5">
    <location>
        <begin position="1"/>
        <end position="20"/>
    </location>
</feature>
<feature type="chain" id="PRO_5001496217" evidence="5">
    <location>
        <begin position="21"/>
        <end position="221"/>
    </location>
</feature>
<dbReference type="PANTHER" id="PTHR34001:SF3">
    <property type="entry name" value="BLL7405 PROTEIN"/>
    <property type="match status" value="1"/>
</dbReference>
<keyword evidence="8" id="KW-1185">Reference proteome</keyword>
<protein>
    <submittedName>
        <fullName evidence="7">Putative outer membrane protein</fullName>
    </submittedName>
</protein>
<evidence type="ECO:0000313" key="8">
    <source>
        <dbReference type="Proteomes" id="UP000019666"/>
    </source>
</evidence>
<sequence length="221" mass="22813">MISRLSLAAGAALLAAPAFAGGFAPTASSPAPVAPVAVIAPAAVTPASTGSDWSGFYVGGQFGFGNLSIDDNVSATDDEDFDGAVYGIHAGYMYDFGRVVVGGEIDWDATNINVDAAGSPDGVDLDSVARAKLRLGYDAGRALPYLTAGYARAMVSSDDDAIDAALDDSYDGHFYGIGIDYAVSDRISVGAEVLRHNFDDAPFDGIDTDVTTATLRASYRF</sequence>
<keyword evidence="3" id="KW-0472">Membrane</keyword>
<dbReference type="InterPro" id="IPR027385">
    <property type="entry name" value="Beta-barrel_OMP"/>
</dbReference>
<dbReference type="HOGENOM" id="CLU_037100_2_0_5"/>